<proteinExistence type="predicted"/>
<dbReference type="AlphaFoldDB" id="A0A4Y2KHY9"/>
<accession>A0A4Y2KHY9</accession>
<dbReference type="Proteomes" id="UP000499080">
    <property type="component" value="Unassembled WGS sequence"/>
</dbReference>
<reference evidence="2 3" key="1">
    <citation type="journal article" date="2019" name="Sci. Rep.">
        <title>Orb-weaving spider Araneus ventricosus genome elucidates the spidroin gene catalogue.</title>
        <authorList>
            <person name="Kono N."/>
            <person name="Nakamura H."/>
            <person name="Ohtoshi R."/>
            <person name="Moran D.A.P."/>
            <person name="Shinohara A."/>
            <person name="Yoshida Y."/>
            <person name="Fujiwara M."/>
            <person name="Mori M."/>
            <person name="Tomita M."/>
            <person name="Arakawa K."/>
        </authorList>
    </citation>
    <scope>NUCLEOTIDE SEQUENCE [LARGE SCALE GENOMIC DNA]</scope>
</reference>
<evidence type="ECO:0000313" key="2">
    <source>
        <dbReference type="EMBL" id="GBN01639.1"/>
    </source>
</evidence>
<evidence type="ECO:0000256" key="1">
    <source>
        <dbReference type="SAM" id="MobiDB-lite"/>
    </source>
</evidence>
<gene>
    <name evidence="2" type="ORF">AVEN_36207_1</name>
</gene>
<dbReference type="EMBL" id="BGPR01004634">
    <property type="protein sequence ID" value="GBN01639.1"/>
    <property type="molecule type" value="Genomic_DNA"/>
</dbReference>
<sequence>MWSGRLDNHPVPISISPFGLPGDKIGSSRNVWRLRLVVRGIRRKWARVGNRSDSLRMNLSAYRFHFQPISFEELFKGRIVTTANPSSTGKPIGWATTTPTPE</sequence>
<organism evidence="2 3">
    <name type="scientific">Araneus ventricosus</name>
    <name type="common">Orbweaver spider</name>
    <name type="synonym">Epeira ventricosa</name>
    <dbReference type="NCBI Taxonomy" id="182803"/>
    <lineage>
        <taxon>Eukaryota</taxon>
        <taxon>Metazoa</taxon>
        <taxon>Ecdysozoa</taxon>
        <taxon>Arthropoda</taxon>
        <taxon>Chelicerata</taxon>
        <taxon>Arachnida</taxon>
        <taxon>Araneae</taxon>
        <taxon>Araneomorphae</taxon>
        <taxon>Entelegynae</taxon>
        <taxon>Araneoidea</taxon>
        <taxon>Araneidae</taxon>
        <taxon>Araneus</taxon>
    </lineage>
</organism>
<feature type="region of interest" description="Disordered" evidence="1">
    <location>
        <begin position="82"/>
        <end position="102"/>
    </location>
</feature>
<name>A0A4Y2KHY9_ARAVE</name>
<protein>
    <submittedName>
        <fullName evidence="2">Uncharacterized protein</fullName>
    </submittedName>
</protein>
<comment type="caution">
    <text evidence="2">The sequence shown here is derived from an EMBL/GenBank/DDBJ whole genome shotgun (WGS) entry which is preliminary data.</text>
</comment>
<evidence type="ECO:0000313" key="3">
    <source>
        <dbReference type="Proteomes" id="UP000499080"/>
    </source>
</evidence>
<keyword evidence="3" id="KW-1185">Reference proteome</keyword>